<name>A0A7W8M559_9FIRM</name>
<dbReference type="RefSeq" id="WP_183772682.1">
    <property type="nucleotide sequence ID" value="NZ_JACHFW010000004.1"/>
</dbReference>
<proteinExistence type="predicted"/>
<evidence type="ECO:0000313" key="1">
    <source>
        <dbReference type="EMBL" id="MBB5264187.1"/>
    </source>
</evidence>
<evidence type="ECO:0000313" key="2">
    <source>
        <dbReference type="Proteomes" id="UP000543642"/>
    </source>
</evidence>
<dbReference type="AlphaFoldDB" id="A0A7W8M559"/>
<dbReference type="SUPFAM" id="SSF53795">
    <property type="entry name" value="PEP carboxykinase-like"/>
    <property type="match status" value="1"/>
</dbReference>
<comment type="caution">
    <text evidence="1">The sequence shown here is derived from an EMBL/GenBank/DDBJ whole genome shotgun (WGS) entry which is preliminary data.</text>
</comment>
<dbReference type="EMBL" id="JACHFW010000004">
    <property type="protein sequence ID" value="MBB5264187.1"/>
    <property type="molecule type" value="Genomic_DNA"/>
</dbReference>
<dbReference type="Proteomes" id="UP000543642">
    <property type="component" value="Unassembled WGS sequence"/>
</dbReference>
<sequence length="206" mass="23120">MLALDNTYTVFNIYTDFGHDEAIQELILVGFYSYMSLRRTLLMHASAISYKGQSLVFTAPSGTGKTTQAELWAKYKGAKILNGDKVFLKQEEDAIHAWGSPWKGSSPYALNESAPLKAIIVLRQAKENSIRRLRTLEAMELFVPHVFFPKWDEKCEQAVLDFLDVVMSQTPIYLLSCRPDEEAVELTEGTIFGGNPGETDGESNEK</sequence>
<accession>A0A7W8M559</accession>
<dbReference type="InterPro" id="IPR027417">
    <property type="entry name" value="P-loop_NTPase"/>
</dbReference>
<dbReference type="Gene3D" id="3.40.50.300">
    <property type="entry name" value="P-loop containing nucleotide triphosphate hydrolases"/>
    <property type="match status" value="1"/>
</dbReference>
<gene>
    <name evidence="1" type="ORF">HNP82_001298</name>
</gene>
<organism evidence="1 2">
    <name type="scientific">Catenibacillus scindens</name>
    <dbReference type="NCBI Taxonomy" id="673271"/>
    <lineage>
        <taxon>Bacteria</taxon>
        <taxon>Bacillati</taxon>
        <taxon>Bacillota</taxon>
        <taxon>Clostridia</taxon>
        <taxon>Lachnospirales</taxon>
        <taxon>Lachnospiraceae</taxon>
        <taxon>Catenibacillus</taxon>
    </lineage>
</organism>
<protein>
    <submittedName>
        <fullName evidence="1">Uncharacterized protein</fullName>
    </submittedName>
</protein>
<keyword evidence="2" id="KW-1185">Reference proteome</keyword>
<reference evidence="1 2" key="1">
    <citation type="submission" date="2020-08" db="EMBL/GenBank/DDBJ databases">
        <title>Genomic Encyclopedia of Type Strains, Phase IV (KMG-IV): sequencing the most valuable type-strain genomes for metagenomic binning, comparative biology and taxonomic classification.</title>
        <authorList>
            <person name="Goeker M."/>
        </authorList>
    </citation>
    <scope>NUCLEOTIDE SEQUENCE [LARGE SCALE GENOMIC DNA]</scope>
    <source>
        <strain evidence="1 2">DSM 106146</strain>
    </source>
</reference>